<evidence type="ECO:0000256" key="11">
    <source>
        <dbReference type="RuleBase" id="RU003357"/>
    </source>
</evidence>
<evidence type="ECO:0000256" key="1">
    <source>
        <dbReference type="ARBA" id="ARBA00004571"/>
    </source>
</evidence>
<dbReference type="PROSITE" id="PS52016">
    <property type="entry name" value="TONB_DEPENDENT_REC_3"/>
    <property type="match status" value="1"/>
</dbReference>
<evidence type="ECO:0000256" key="12">
    <source>
        <dbReference type="SAM" id="SignalP"/>
    </source>
</evidence>
<dbReference type="SUPFAM" id="SSF56935">
    <property type="entry name" value="Porins"/>
    <property type="match status" value="1"/>
</dbReference>
<dbReference type="CDD" id="cd01347">
    <property type="entry name" value="ligand_gated_channel"/>
    <property type="match status" value="1"/>
</dbReference>
<reference evidence="15 16" key="1">
    <citation type="submission" date="2023-01" db="EMBL/GenBank/DDBJ databases">
        <authorList>
            <person name="Yang C."/>
        </authorList>
    </citation>
    <scope>NUCLEOTIDE SEQUENCE [LARGE SCALE GENOMIC DNA]</scope>
    <source>
        <strain evidence="15 16">ZJ106</strain>
    </source>
</reference>
<evidence type="ECO:0000256" key="8">
    <source>
        <dbReference type="ARBA" id="ARBA00023170"/>
    </source>
</evidence>
<evidence type="ECO:0000313" key="16">
    <source>
        <dbReference type="Proteomes" id="UP001221268"/>
    </source>
</evidence>
<keyword evidence="3 10" id="KW-0813">Transport</keyword>
<dbReference type="NCBIfam" id="TIGR01778">
    <property type="entry name" value="TonB-copper"/>
    <property type="match status" value="1"/>
</dbReference>
<dbReference type="PANTHER" id="PTHR30069:SF49">
    <property type="entry name" value="OUTER MEMBRANE PROTEIN C"/>
    <property type="match status" value="1"/>
</dbReference>
<name>A0ABY7RKE7_9NEIS</name>
<keyword evidence="9 10" id="KW-0998">Cell outer membrane</keyword>
<keyword evidence="7 10" id="KW-0472">Membrane</keyword>
<gene>
    <name evidence="15" type="ORF">PJU73_01775</name>
</gene>
<evidence type="ECO:0000256" key="4">
    <source>
        <dbReference type="ARBA" id="ARBA00022452"/>
    </source>
</evidence>
<evidence type="ECO:0000256" key="2">
    <source>
        <dbReference type="ARBA" id="ARBA00009810"/>
    </source>
</evidence>
<dbReference type="Gene3D" id="2.40.170.20">
    <property type="entry name" value="TonB-dependent receptor, beta-barrel domain"/>
    <property type="match status" value="1"/>
</dbReference>
<evidence type="ECO:0000259" key="13">
    <source>
        <dbReference type="Pfam" id="PF00593"/>
    </source>
</evidence>
<evidence type="ECO:0000256" key="10">
    <source>
        <dbReference type="PROSITE-ProRule" id="PRU01360"/>
    </source>
</evidence>
<feature type="domain" description="TonB-dependent receptor plug" evidence="14">
    <location>
        <begin position="37"/>
        <end position="142"/>
    </location>
</feature>
<dbReference type="Proteomes" id="UP001221268">
    <property type="component" value="Chromosome"/>
</dbReference>
<dbReference type="InterPro" id="IPR000531">
    <property type="entry name" value="Beta-barrel_TonB"/>
</dbReference>
<proteinExistence type="inferred from homology"/>
<organism evidence="15 16">
    <name type="scientific">Neisseria lisongii</name>
    <dbReference type="NCBI Taxonomy" id="2912188"/>
    <lineage>
        <taxon>Bacteria</taxon>
        <taxon>Pseudomonadati</taxon>
        <taxon>Pseudomonadota</taxon>
        <taxon>Betaproteobacteria</taxon>
        <taxon>Neisseriales</taxon>
        <taxon>Neisseriaceae</taxon>
        <taxon>Neisseria</taxon>
    </lineage>
</organism>
<accession>A0ABY7RKE7</accession>
<evidence type="ECO:0000313" key="15">
    <source>
        <dbReference type="EMBL" id="WCL71877.1"/>
    </source>
</evidence>
<feature type="signal peptide" evidence="12">
    <location>
        <begin position="1"/>
        <end position="19"/>
    </location>
</feature>
<keyword evidence="8 15" id="KW-0675">Receptor</keyword>
<dbReference type="PANTHER" id="PTHR30069">
    <property type="entry name" value="TONB-DEPENDENT OUTER MEMBRANE RECEPTOR"/>
    <property type="match status" value="1"/>
</dbReference>
<dbReference type="Gene3D" id="2.170.130.10">
    <property type="entry name" value="TonB-dependent receptor, plug domain"/>
    <property type="match status" value="1"/>
</dbReference>
<evidence type="ECO:0000256" key="5">
    <source>
        <dbReference type="ARBA" id="ARBA00022692"/>
    </source>
</evidence>
<dbReference type="InterPro" id="IPR010100">
    <property type="entry name" value="TonB-dep_Cu_rcpt"/>
</dbReference>
<protein>
    <submittedName>
        <fullName evidence="15">TonB-dependent copper receptor</fullName>
    </submittedName>
</protein>
<evidence type="ECO:0000256" key="6">
    <source>
        <dbReference type="ARBA" id="ARBA00023077"/>
    </source>
</evidence>
<comment type="similarity">
    <text evidence="2 10 11">Belongs to the TonB-dependent receptor family.</text>
</comment>
<dbReference type="EMBL" id="CP116766">
    <property type="protein sequence ID" value="WCL71877.1"/>
    <property type="molecule type" value="Genomic_DNA"/>
</dbReference>
<comment type="subcellular location">
    <subcellularLocation>
        <location evidence="1 10">Cell outer membrane</location>
        <topology evidence="1 10">Multi-pass membrane protein</topology>
    </subcellularLocation>
</comment>
<dbReference type="Pfam" id="PF00593">
    <property type="entry name" value="TonB_dep_Rec_b-barrel"/>
    <property type="match status" value="1"/>
</dbReference>
<dbReference type="InterPro" id="IPR039426">
    <property type="entry name" value="TonB-dep_rcpt-like"/>
</dbReference>
<evidence type="ECO:0000259" key="14">
    <source>
        <dbReference type="Pfam" id="PF07715"/>
    </source>
</evidence>
<keyword evidence="5 10" id="KW-0812">Transmembrane</keyword>
<keyword evidence="6 11" id="KW-0798">TonB box</keyword>
<keyword evidence="16" id="KW-1185">Reference proteome</keyword>
<dbReference type="InterPro" id="IPR037066">
    <property type="entry name" value="Plug_dom_sf"/>
</dbReference>
<dbReference type="RefSeq" id="WP_237091140.1">
    <property type="nucleotide sequence ID" value="NZ_CP116766.1"/>
</dbReference>
<dbReference type="InterPro" id="IPR012910">
    <property type="entry name" value="Plug_dom"/>
</dbReference>
<feature type="chain" id="PRO_5046408395" evidence="12">
    <location>
        <begin position="20"/>
        <end position="643"/>
    </location>
</feature>
<dbReference type="Pfam" id="PF07715">
    <property type="entry name" value="Plug"/>
    <property type="match status" value="1"/>
</dbReference>
<evidence type="ECO:0000256" key="7">
    <source>
        <dbReference type="ARBA" id="ARBA00023136"/>
    </source>
</evidence>
<feature type="domain" description="TonB-dependent receptor-like beta-barrel" evidence="13">
    <location>
        <begin position="196"/>
        <end position="604"/>
    </location>
</feature>
<keyword evidence="4 10" id="KW-1134">Transmembrane beta strand</keyword>
<keyword evidence="12" id="KW-0732">Signal</keyword>
<sequence>MNKIFLTAPLALALQTAWADGLATQDLEPVVVTGTRQEKANTIQFKTRQAIQPLPANDGADLLKAVPNMSIIRKGGSSGDPLFRGLGGSRLSIRADDQFIYGGCGGRMDPPTAYVFPTAYDKVVITKGPQSVTQGMGLVGGAVQFVREKPDFSDKGYDLTVSTTVGSHGRIDGLAEAALGSTLAYVRANASYNKSDDYQDGSGNRVHSRFKRNSQMLQVGLTPNTDSELAATYERSRGEAAYADRMMDGSQFDRDAWNIRATQRNLTDTWQKLELRYGKSKVDHIMDNFSLRTPGHHGMKMLSNPKRDTDTAQLNSTFAWDNVQLQTGIDYMNDKHAARSGTDYAEKAYTPTQSFTQWGAFAEASWAKTAEQTWTAGLRHDQVKAVYEPYPHSDPAKTQRYRLNSGFIRWETQHNGGKYYAGIGSAERAPDYWERNVSEDFKPERNTQIDTGVIWKNDRWHTSLSLFAGTIKNFILIESQGRSRTGRNIDAHRYGAEAEARYQLLPHWTLGGSLAYTYGTNTTDHRPLAQTPPLEAKATLDWDNGTYSAGLLWRGVAAQHRYAAGQGNIIGQDIGRSAGFGTLSLHGGWRINKHATLQAGIDNVFDKNYAEFVSRGGNAAAGTQTTRVNEPGRQSWIRLQATF</sequence>
<dbReference type="InterPro" id="IPR036942">
    <property type="entry name" value="Beta-barrel_TonB_sf"/>
</dbReference>
<evidence type="ECO:0000256" key="9">
    <source>
        <dbReference type="ARBA" id="ARBA00023237"/>
    </source>
</evidence>
<evidence type="ECO:0000256" key="3">
    <source>
        <dbReference type="ARBA" id="ARBA00022448"/>
    </source>
</evidence>